<evidence type="ECO:0000256" key="1">
    <source>
        <dbReference type="SAM" id="MobiDB-lite"/>
    </source>
</evidence>
<organism evidence="2 3">
    <name type="scientific">Aedes albopictus</name>
    <name type="common">Asian tiger mosquito</name>
    <name type="synonym">Stegomyia albopicta</name>
    <dbReference type="NCBI Taxonomy" id="7160"/>
    <lineage>
        <taxon>Eukaryota</taxon>
        <taxon>Metazoa</taxon>
        <taxon>Ecdysozoa</taxon>
        <taxon>Arthropoda</taxon>
        <taxon>Hexapoda</taxon>
        <taxon>Insecta</taxon>
        <taxon>Pterygota</taxon>
        <taxon>Neoptera</taxon>
        <taxon>Endopterygota</taxon>
        <taxon>Diptera</taxon>
        <taxon>Nematocera</taxon>
        <taxon>Culicoidea</taxon>
        <taxon>Culicidae</taxon>
        <taxon>Culicinae</taxon>
        <taxon>Aedini</taxon>
        <taxon>Aedes</taxon>
        <taxon>Stegomyia</taxon>
    </lineage>
</organism>
<feature type="compositionally biased region" description="Basic and acidic residues" evidence="1">
    <location>
        <begin position="382"/>
        <end position="397"/>
    </location>
</feature>
<dbReference type="Proteomes" id="UP000069940">
    <property type="component" value="Unassembled WGS sequence"/>
</dbReference>
<feature type="region of interest" description="Disordered" evidence="1">
    <location>
        <begin position="378"/>
        <end position="400"/>
    </location>
</feature>
<evidence type="ECO:0000313" key="3">
    <source>
        <dbReference type="Proteomes" id="UP000069940"/>
    </source>
</evidence>
<feature type="compositionally biased region" description="Polar residues" evidence="1">
    <location>
        <begin position="213"/>
        <end position="234"/>
    </location>
</feature>
<name>A0ABM2A110_AEDAL</name>
<proteinExistence type="predicted"/>
<reference evidence="3" key="1">
    <citation type="journal article" date="2015" name="Proc. Natl. Acad. Sci. U.S.A.">
        <title>Genome sequence of the Asian Tiger mosquito, Aedes albopictus, reveals insights into its biology, genetics, and evolution.</title>
        <authorList>
            <person name="Chen X.G."/>
            <person name="Jiang X."/>
            <person name="Gu J."/>
            <person name="Xu M."/>
            <person name="Wu Y."/>
            <person name="Deng Y."/>
            <person name="Zhang C."/>
            <person name="Bonizzoni M."/>
            <person name="Dermauw W."/>
            <person name="Vontas J."/>
            <person name="Armbruster P."/>
            <person name="Huang X."/>
            <person name="Yang Y."/>
            <person name="Zhang H."/>
            <person name="He W."/>
            <person name="Peng H."/>
            <person name="Liu Y."/>
            <person name="Wu K."/>
            <person name="Chen J."/>
            <person name="Lirakis M."/>
            <person name="Topalis P."/>
            <person name="Van Leeuwen T."/>
            <person name="Hall A.B."/>
            <person name="Jiang X."/>
            <person name="Thorpe C."/>
            <person name="Mueller R.L."/>
            <person name="Sun C."/>
            <person name="Waterhouse R.M."/>
            <person name="Yan G."/>
            <person name="Tu Z.J."/>
            <person name="Fang X."/>
            <person name="James A.A."/>
        </authorList>
    </citation>
    <scope>NUCLEOTIDE SEQUENCE [LARGE SCALE GENOMIC DNA]</scope>
    <source>
        <strain evidence="3">Foshan</strain>
    </source>
</reference>
<feature type="compositionally biased region" description="Basic and acidic residues" evidence="1">
    <location>
        <begin position="283"/>
        <end position="293"/>
    </location>
</feature>
<protein>
    <submittedName>
        <fullName evidence="2">Uncharacterized protein</fullName>
    </submittedName>
</protein>
<accession>A0ABM2A110</accession>
<feature type="region of interest" description="Disordered" evidence="1">
    <location>
        <begin position="255"/>
        <end position="309"/>
    </location>
</feature>
<keyword evidence="3" id="KW-1185">Reference proteome</keyword>
<feature type="compositionally biased region" description="Basic and acidic residues" evidence="1">
    <location>
        <begin position="434"/>
        <end position="444"/>
    </location>
</feature>
<dbReference type="GeneID" id="134292172"/>
<reference evidence="2" key="2">
    <citation type="submission" date="2025-05" db="UniProtKB">
        <authorList>
            <consortium name="EnsemblMetazoa"/>
        </authorList>
    </citation>
    <scope>IDENTIFICATION</scope>
    <source>
        <strain evidence="2">Foshan</strain>
    </source>
</reference>
<dbReference type="RefSeq" id="XP_062717046.1">
    <property type="nucleotide sequence ID" value="XM_062861062.1"/>
</dbReference>
<evidence type="ECO:0000313" key="2">
    <source>
        <dbReference type="EnsemblMetazoa" id="AALFPA23_023435.P34876"/>
    </source>
</evidence>
<dbReference type="EnsemblMetazoa" id="AALFPA23_023435.R34876">
    <property type="protein sequence ID" value="AALFPA23_023435.P34876"/>
    <property type="gene ID" value="AALFPA23_023435"/>
</dbReference>
<feature type="region of interest" description="Disordered" evidence="1">
    <location>
        <begin position="206"/>
        <end position="234"/>
    </location>
</feature>
<sequence length="794" mass="89655">MVSLVNKVTSRGSPPAKVERYCRCIPAWPPKRELVDQPTTFEVKMRHRTPEFEAPAMHETQLLFHLREQVSRKTRHILGNLVEAEHDPPKIISSLLRVYEKKLGTYYQEYAKFHQEILDRIPALEFKEQEELQMDFYRLHTEALLRIEQLSGSLAGKYDFSENERLVLESFQSMQLSEPTQEEQSDKLNVVPSHHVATTGSNVETIQEEHSNRSSVTPTNDTVTPTQPPAKSQSIECRAFDGFHNRHQEKSVLEELYDSSSLEPPAISETSKDERKNVHREHNRSSCTKEPRHTTRCGVPSTEDRQGADWKRTSLRAEFIPTKLFSQSCVQLSSGNAIPVQVFQLASKDWRSSGRLRIRQQSHCCSEELSDALRIVPSTQRVRSDHQPKNAQKEHCKPVSIQNHRQLEFARVEQFGSPSHTVKSDESGAPGRQQEVDHRHRSEPAQKNSNQPRVEPYANVHSTTPVDHPESIRKEHSKLTSFKQLRRVETSTETMTVAAVKYPELAQEKISGPFSVEQPVHTATFVVGSDFTTRMQTRSSGMELTNHASCTIVSTASTRESVSAQEELSDLSCVEYPLRTATSAVEPESVYKPRNDDLPESTAENSRHVKIAQDKPSHVKPLSSATAAIQWEIVLDEARMLLHGKLSLVTVLDPVFDQVESVQVEPSKLSPYVKISTNPAMFPKGTEAETMECGTLDIVKLTLDTAARVMVFDSNCKTGKFRDLQRSKTTFVNDSRSSSEMIVERFSPARAGHAGAAMSTVKEMYCVMLPTEIVHHQPILNSTRKMETECALFG</sequence>
<feature type="region of interest" description="Disordered" evidence="1">
    <location>
        <begin position="416"/>
        <end position="471"/>
    </location>
</feature>